<feature type="compositionally biased region" description="Basic and acidic residues" evidence="1">
    <location>
        <begin position="191"/>
        <end position="200"/>
    </location>
</feature>
<comment type="caution">
    <text evidence="2">The sequence shown here is derived from an EMBL/GenBank/DDBJ whole genome shotgun (WGS) entry which is preliminary data.</text>
</comment>
<sequence length="236" mass="27539">MLARIIENQEEILSELKDTIKGAAKALIEKAIYLENSQIKSEAEKYVRENYAEYFEKFTLKDWNVYYVNNIHGPKLFEELEEGSDNTYMNRILHKIWPDGNAPPEKIAYAIAVCQTKINPKNKIITMSDHIVKKLIAINLNKLKYHEHFSILSSEDEASQEDRNKSDDNDSENDNTEQRSKCKNNSNYSDKVNKRPRVELVDLDPEEVQEAENDPDEDVDKEKDTDDYEKNMDNDE</sequence>
<name>A0A8H3X0R7_GIGMA</name>
<feature type="compositionally biased region" description="Acidic residues" evidence="1">
    <location>
        <begin position="201"/>
        <end position="219"/>
    </location>
</feature>
<organism evidence="2 3">
    <name type="scientific">Gigaspora margarita</name>
    <dbReference type="NCBI Taxonomy" id="4874"/>
    <lineage>
        <taxon>Eukaryota</taxon>
        <taxon>Fungi</taxon>
        <taxon>Fungi incertae sedis</taxon>
        <taxon>Mucoromycota</taxon>
        <taxon>Glomeromycotina</taxon>
        <taxon>Glomeromycetes</taxon>
        <taxon>Diversisporales</taxon>
        <taxon>Gigasporaceae</taxon>
        <taxon>Gigaspora</taxon>
    </lineage>
</organism>
<protein>
    <submittedName>
        <fullName evidence="2">Uncharacterized protein</fullName>
    </submittedName>
</protein>
<evidence type="ECO:0000256" key="1">
    <source>
        <dbReference type="SAM" id="MobiDB-lite"/>
    </source>
</evidence>
<dbReference type="OrthoDB" id="2408226at2759"/>
<evidence type="ECO:0000313" key="2">
    <source>
        <dbReference type="EMBL" id="KAF0388158.1"/>
    </source>
</evidence>
<dbReference type="Proteomes" id="UP000439903">
    <property type="component" value="Unassembled WGS sequence"/>
</dbReference>
<evidence type="ECO:0000313" key="3">
    <source>
        <dbReference type="Proteomes" id="UP000439903"/>
    </source>
</evidence>
<feature type="region of interest" description="Disordered" evidence="1">
    <location>
        <begin position="153"/>
        <end position="236"/>
    </location>
</feature>
<reference evidence="2 3" key="1">
    <citation type="journal article" date="2019" name="Environ. Microbiol.">
        <title>At the nexus of three kingdoms: the genome of the mycorrhizal fungus Gigaspora margarita provides insights into plant, endobacterial and fungal interactions.</title>
        <authorList>
            <person name="Venice F."/>
            <person name="Ghignone S."/>
            <person name="Salvioli di Fossalunga A."/>
            <person name="Amselem J."/>
            <person name="Novero M."/>
            <person name="Xianan X."/>
            <person name="Sedzielewska Toro K."/>
            <person name="Morin E."/>
            <person name="Lipzen A."/>
            <person name="Grigoriev I.V."/>
            <person name="Henrissat B."/>
            <person name="Martin F.M."/>
            <person name="Bonfante P."/>
        </authorList>
    </citation>
    <scope>NUCLEOTIDE SEQUENCE [LARGE SCALE GENOMIC DNA]</scope>
    <source>
        <strain evidence="2 3">BEG34</strain>
    </source>
</reference>
<keyword evidence="3" id="KW-1185">Reference proteome</keyword>
<dbReference type="EMBL" id="WTPW01002282">
    <property type="protein sequence ID" value="KAF0388158.1"/>
    <property type="molecule type" value="Genomic_DNA"/>
</dbReference>
<dbReference type="AlphaFoldDB" id="A0A8H3X0R7"/>
<gene>
    <name evidence="2" type="ORF">F8M41_011112</name>
</gene>
<proteinExistence type="predicted"/>
<accession>A0A8H3X0R7</accession>
<feature type="compositionally biased region" description="Basic and acidic residues" evidence="1">
    <location>
        <begin position="220"/>
        <end position="236"/>
    </location>
</feature>